<gene>
    <name evidence="1" type="ORF">H8S75_00810</name>
</gene>
<dbReference type="EMBL" id="JACOPB010000001">
    <property type="protein sequence ID" value="MBC5706499.1"/>
    <property type="molecule type" value="Genomic_DNA"/>
</dbReference>
<accession>A0ABR7GZY5</accession>
<dbReference type="RefSeq" id="WP_187018564.1">
    <property type="nucleotide sequence ID" value="NZ_JACOPB010000001.1"/>
</dbReference>
<evidence type="ECO:0000313" key="2">
    <source>
        <dbReference type="Proteomes" id="UP000634672"/>
    </source>
</evidence>
<reference evidence="1 2" key="1">
    <citation type="submission" date="2020-08" db="EMBL/GenBank/DDBJ databases">
        <title>Genome public.</title>
        <authorList>
            <person name="Liu C."/>
            <person name="Sun Q."/>
        </authorList>
    </citation>
    <scope>NUCLEOTIDE SEQUENCE [LARGE SCALE GENOMIC DNA]</scope>
    <source>
        <strain evidence="1 2">NSJ-66</strain>
    </source>
</reference>
<name>A0ABR7GZY5_9FIRM</name>
<keyword evidence="2" id="KW-1185">Reference proteome</keyword>
<organism evidence="1 2">
    <name type="scientific">Hungatella hominis</name>
    <dbReference type="NCBI Taxonomy" id="2763050"/>
    <lineage>
        <taxon>Bacteria</taxon>
        <taxon>Bacillati</taxon>
        <taxon>Bacillota</taxon>
        <taxon>Clostridia</taxon>
        <taxon>Lachnospirales</taxon>
        <taxon>Lachnospiraceae</taxon>
        <taxon>Hungatella</taxon>
    </lineage>
</organism>
<sequence length="147" mass="17074">MIEINKFKKTLEDNEERFPLLTLDEFFKGNTEEDSIAPNQWEEGRPPLAEIWVMLQKIELMPNIAWVRVALHDDTQIEENDEEEVLTLAGDSIILCTNMQPSELEKMVNCKWLCSDGVIEIEPSELDIYSCIPSIPEDFKCLEIVWD</sequence>
<proteinExistence type="predicted"/>
<protein>
    <submittedName>
        <fullName evidence="1">Uncharacterized protein</fullName>
    </submittedName>
</protein>
<dbReference type="Proteomes" id="UP000634672">
    <property type="component" value="Unassembled WGS sequence"/>
</dbReference>
<comment type="caution">
    <text evidence="1">The sequence shown here is derived from an EMBL/GenBank/DDBJ whole genome shotgun (WGS) entry which is preliminary data.</text>
</comment>
<evidence type="ECO:0000313" key="1">
    <source>
        <dbReference type="EMBL" id="MBC5706499.1"/>
    </source>
</evidence>